<feature type="active site" evidence="8">
    <location>
        <position position="361"/>
    </location>
</feature>
<dbReference type="PRINTS" id="PR00096">
    <property type="entry name" value="GATASE"/>
</dbReference>
<dbReference type="PANTHER" id="PTHR43418:SF7">
    <property type="entry name" value="CARBAMOYL-PHOSPHATE SYNTHASE SMALL CHAIN"/>
    <property type="match status" value="1"/>
</dbReference>
<evidence type="ECO:0000256" key="8">
    <source>
        <dbReference type="HAMAP-Rule" id="MF_01209"/>
    </source>
</evidence>
<comment type="caution">
    <text evidence="8">Lacks conserved residue(s) required for the propagation of feature annotation.</text>
</comment>
<dbReference type="GO" id="GO:0044205">
    <property type="term" value="P:'de novo' UMP biosynthetic process"/>
    <property type="evidence" value="ECO:0007669"/>
    <property type="project" value="UniProtKB-UniRule"/>
</dbReference>
<dbReference type="InterPro" id="IPR035686">
    <property type="entry name" value="CPSase_GATase1"/>
</dbReference>
<evidence type="ECO:0000256" key="2">
    <source>
        <dbReference type="ARBA" id="ARBA00007800"/>
    </source>
</evidence>
<comment type="function">
    <text evidence="8">Small subunit of the glutamine-dependent carbamoyl phosphate synthetase (CPSase). CPSase catalyzes the formation of carbamoyl phosphate from the ammonia moiety of glutamine, carbonate, and phosphate donated by ATP, constituting the first step of 2 biosynthetic pathways, one leading to arginine and/or urea and the other to pyrimidine nucleotides. The small subunit (glutamine amidotransferase) binds and cleaves glutamine to supply the large subunit with the substrate ammonia.</text>
</comment>
<proteinExistence type="inferred from homology"/>
<dbReference type="Pfam" id="PF00117">
    <property type="entry name" value="GATase"/>
    <property type="match status" value="1"/>
</dbReference>
<dbReference type="GO" id="GO:0006541">
    <property type="term" value="P:glutamine metabolic process"/>
    <property type="evidence" value="ECO:0007669"/>
    <property type="project" value="InterPro"/>
</dbReference>
<feature type="active site" evidence="8">
    <location>
        <position position="359"/>
    </location>
</feature>
<keyword evidence="8" id="KW-0055">Arginine biosynthesis</keyword>
<dbReference type="Proteomes" id="UP000095237">
    <property type="component" value="Unassembled WGS sequence"/>
</dbReference>
<comment type="similarity">
    <text evidence="2 8">Belongs to the CarA family.</text>
</comment>
<sequence length="380" mass="42651">MEQTKKILDKKYKKACLELSNGVKLNGNAIGADVIVSGEMVFNTGMLGYSEAMTDPSYLGQILVFSFCLIGNYGIPDLKIGDFFMSKGHESSSIKTQGIIVSDIYDSCHHHDGGISLENWMKSQGVPGISCIDTRYLVQMIRESGNLFGRIIPEGAKPQDKNKFEFLKNFRDDEYVDPSKYNLMPSVSTKEKVIMSKGSKKVDVIDCGAKWNIMRMLVERNCEVELLPWDSDFSKVKCDGWIISNGPGDPQNTGDLVERIKKDVLGSDKPILGICLGHQLLSLASGAKTKRLNHGHRSHNQPVFSFPEKNAYMSSQNHRYTIEKNSIQPGWMLWFENANDNSVEGLRHETKPFMSVQFHPEASSGPNDTSWIMDKFVDFL</sequence>
<dbReference type="InterPro" id="IPR002474">
    <property type="entry name" value="CarbamoylP_synth_ssu_N"/>
</dbReference>
<dbReference type="PROSITE" id="PS51273">
    <property type="entry name" value="GATASE_TYPE_1"/>
    <property type="match status" value="1"/>
</dbReference>
<reference evidence="10 11" key="1">
    <citation type="submission" date="2015-11" db="EMBL/GenBank/DDBJ databases">
        <title>Evidence for parallel genomic evolution in an endosymbiosis of termite gut flagellates.</title>
        <authorList>
            <person name="Zheng H."/>
        </authorList>
    </citation>
    <scope>NUCLEOTIDE SEQUENCE [LARGE SCALE GENOMIC DNA]</scope>
    <source>
        <strain evidence="10 11">CET450</strain>
    </source>
</reference>
<feature type="domain" description="Carbamoyl-phosphate synthase small subunit N-terminal" evidence="9">
    <location>
        <begin position="13"/>
        <end position="152"/>
    </location>
</feature>
<dbReference type="GO" id="GO:0004359">
    <property type="term" value="F:glutaminase activity"/>
    <property type="evidence" value="ECO:0007669"/>
    <property type="project" value="RHEA"/>
</dbReference>
<dbReference type="AlphaFoldDB" id="A0A1E5IK94"/>
<organism evidence="10 11">
    <name type="scientific">Endomicrobium trichonymphae</name>
    <dbReference type="NCBI Taxonomy" id="1408204"/>
    <lineage>
        <taxon>Bacteria</taxon>
        <taxon>Pseudomonadati</taxon>
        <taxon>Elusimicrobiota</taxon>
        <taxon>Endomicrobiia</taxon>
        <taxon>Endomicrobiales</taxon>
        <taxon>Endomicrobiaceae</taxon>
        <taxon>Candidatus Endomicrobiellum</taxon>
    </lineage>
</organism>
<evidence type="ECO:0000256" key="3">
    <source>
        <dbReference type="ARBA" id="ARBA00022598"/>
    </source>
</evidence>
<evidence type="ECO:0000256" key="4">
    <source>
        <dbReference type="ARBA" id="ARBA00022741"/>
    </source>
</evidence>
<feature type="binding site" evidence="8">
    <location>
        <position position="246"/>
    </location>
    <ligand>
        <name>L-glutamine</name>
        <dbReference type="ChEBI" id="CHEBI:58359"/>
    </ligand>
</feature>
<dbReference type="HAMAP" id="MF_01209">
    <property type="entry name" value="CPSase_S_chain"/>
    <property type="match status" value="1"/>
</dbReference>
<dbReference type="GO" id="GO:0005524">
    <property type="term" value="F:ATP binding"/>
    <property type="evidence" value="ECO:0007669"/>
    <property type="project" value="UniProtKB-UniRule"/>
</dbReference>
<keyword evidence="11" id="KW-1185">Reference proteome</keyword>
<accession>A0A1E5IK94</accession>
<keyword evidence="3 8" id="KW-0436">Ligase</keyword>
<feature type="binding site" evidence="8">
    <location>
        <position position="320"/>
    </location>
    <ligand>
        <name>L-glutamine</name>
        <dbReference type="ChEBI" id="CHEBI:58359"/>
    </ligand>
</feature>
<dbReference type="InterPro" id="IPR036480">
    <property type="entry name" value="CarbP_synth_ssu_N_sf"/>
</dbReference>
<feature type="binding site" evidence="8">
    <location>
        <position position="57"/>
    </location>
    <ligand>
        <name>L-glutamine</name>
        <dbReference type="ChEBI" id="CHEBI:58359"/>
    </ligand>
</feature>
<dbReference type="PRINTS" id="PR00097">
    <property type="entry name" value="ANTSNTHASEII"/>
</dbReference>
<dbReference type="EC" id="6.3.5.5" evidence="8"/>
<dbReference type="Gene3D" id="3.40.50.880">
    <property type="match status" value="1"/>
</dbReference>
<evidence type="ECO:0000313" key="10">
    <source>
        <dbReference type="EMBL" id="OEG70553.1"/>
    </source>
</evidence>
<protein>
    <recommendedName>
        <fullName evidence="8">Carbamoyl phosphate synthase small chain</fullName>
        <ecNumber evidence="8">6.3.5.5</ecNumber>
    </recommendedName>
    <alternativeName>
        <fullName evidence="8">Carbamoyl phosphate synthetase glutamine chain</fullName>
    </alternativeName>
</protein>
<feature type="binding site" evidence="8">
    <location>
        <position position="279"/>
    </location>
    <ligand>
        <name>L-glutamine</name>
        <dbReference type="ChEBI" id="CHEBI:58359"/>
    </ligand>
</feature>
<evidence type="ECO:0000256" key="5">
    <source>
        <dbReference type="ARBA" id="ARBA00022840"/>
    </source>
</evidence>
<keyword evidence="8" id="KW-0028">Amino-acid biosynthesis</keyword>
<keyword evidence="4 8" id="KW-0547">Nucleotide-binding</keyword>
<dbReference type="PRINTS" id="PR00099">
    <property type="entry name" value="CPSGATASE"/>
</dbReference>
<comment type="pathway">
    <text evidence="8">Pyrimidine metabolism; UMP biosynthesis via de novo pathway; (S)-dihydroorotate from bicarbonate: step 1/3.</text>
</comment>
<dbReference type="InterPro" id="IPR050472">
    <property type="entry name" value="Anth_synth/Amidotransfase"/>
</dbReference>
<keyword evidence="5 8" id="KW-0067">ATP-binding</keyword>
<comment type="catalytic activity">
    <reaction evidence="7 8">
        <text>hydrogencarbonate + L-glutamine + 2 ATP + H2O = carbamoyl phosphate + L-glutamate + 2 ADP + phosphate + 2 H(+)</text>
        <dbReference type="Rhea" id="RHEA:18633"/>
        <dbReference type="ChEBI" id="CHEBI:15377"/>
        <dbReference type="ChEBI" id="CHEBI:15378"/>
        <dbReference type="ChEBI" id="CHEBI:17544"/>
        <dbReference type="ChEBI" id="CHEBI:29985"/>
        <dbReference type="ChEBI" id="CHEBI:30616"/>
        <dbReference type="ChEBI" id="CHEBI:43474"/>
        <dbReference type="ChEBI" id="CHEBI:58228"/>
        <dbReference type="ChEBI" id="CHEBI:58359"/>
        <dbReference type="ChEBI" id="CHEBI:456216"/>
        <dbReference type="EC" id="6.3.5.5"/>
    </reaction>
</comment>
<comment type="pathway">
    <text evidence="1 8">Amino-acid biosynthesis; L-arginine biosynthesis; carbamoyl phosphate from bicarbonate: step 1/1.</text>
</comment>
<feature type="binding site" evidence="8">
    <location>
        <position position="276"/>
    </location>
    <ligand>
        <name>L-glutamine</name>
        <dbReference type="ChEBI" id="CHEBI:58359"/>
    </ligand>
</feature>
<dbReference type="PANTHER" id="PTHR43418">
    <property type="entry name" value="MULTIFUNCTIONAL TRYPTOPHAN BIOSYNTHESIS PROTEIN-RELATED"/>
    <property type="match status" value="1"/>
</dbReference>
<comment type="subunit">
    <text evidence="8">Composed of two chains; the small (or glutamine) chain promotes the hydrolysis of glutamine to ammonia, which is used by the large (or ammonia) chain to synthesize carbamoyl phosphate. Tetramer of heterodimers (alpha,beta)4.</text>
</comment>
<keyword evidence="6 8" id="KW-0315">Glutamine amidotransferase</keyword>
<dbReference type="InterPro" id="IPR029062">
    <property type="entry name" value="Class_I_gatase-like"/>
</dbReference>
<dbReference type="GO" id="GO:0006207">
    <property type="term" value="P:'de novo' pyrimidine nucleobase biosynthetic process"/>
    <property type="evidence" value="ECO:0007669"/>
    <property type="project" value="InterPro"/>
</dbReference>
<dbReference type="UniPathway" id="UPA00070">
    <property type="reaction ID" value="UER00115"/>
</dbReference>
<dbReference type="Gene3D" id="3.50.30.20">
    <property type="entry name" value="Carbamoyl-phosphate synthase small subunit, N-terminal domain"/>
    <property type="match status" value="1"/>
</dbReference>
<dbReference type="GO" id="GO:0006526">
    <property type="term" value="P:L-arginine biosynthetic process"/>
    <property type="evidence" value="ECO:0007669"/>
    <property type="project" value="UniProtKB-UniRule"/>
</dbReference>
<dbReference type="SUPFAM" id="SSF52021">
    <property type="entry name" value="Carbamoyl phosphate synthetase, small subunit N-terminal domain"/>
    <property type="match status" value="1"/>
</dbReference>
<dbReference type="NCBIfam" id="NF009475">
    <property type="entry name" value="PRK12838.1"/>
    <property type="match status" value="1"/>
</dbReference>
<dbReference type="InterPro" id="IPR017926">
    <property type="entry name" value="GATASE"/>
</dbReference>
<dbReference type="EMBL" id="LNVX01000314">
    <property type="protein sequence ID" value="OEG70553.1"/>
    <property type="molecule type" value="Genomic_DNA"/>
</dbReference>
<dbReference type="SMART" id="SM01097">
    <property type="entry name" value="CPSase_sm_chain"/>
    <property type="match status" value="1"/>
</dbReference>
<feature type="active site" description="Nucleophile" evidence="8">
    <location>
        <position position="275"/>
    </location>
</feature>
<dbReference type="NCBIfam" id="TIGR01368">
    <property type="entry name" value="CPSaseIIsmall"/>
    <property type="match status" value="1"/>
</dbReference>
<dbReference type="SUPFAM" id="SSF52317">
    <property type="entry name" value="Class I glutamine amidotransferase-like"/>
    <property type="match status" value="1"/>
</dbReference>
<name>A0A1E5IK94_ENDTX</name>
<feature type="binding site" evidence="8">
    <location>
        <position position="317"/>
    </location>
    <ligand>
        <name>L-glutamine</name>
        <dbReference type="ChEBI" id="CHEBI:58359"/>
    </ligand>
</feature>
<dbReference type="InterPro" id="IPR006274">
    <property type="entry name" value="CarbamoylP_synth_ssu"/>
</dbReference>
<comment type="caution">
    <text evidence="10">The sequence shown here is derived from an EMBL/GenBank/DDBJ whole genome shotgun (WGS) entry which is preliminary data.</text>
</comment>
<comment type="catalytic activity">
    <reaction evidence="8">
        <text>L-glutamine + H2O = L-glutamate + NH4(+)</text>
        <dbReference type="Rhea" id="RHEA:15889"/>
        <dbReference type="ChEBI" id="CHEBI:15377"/>
        <dbReference type="ChEBI" id="CHEBI:28938"/>
        <dbReference type="ChEBI" id="CHEBI:29985"/>
        <dbReference type="ChEBI" id="CHEBI:58359"/>
    </reaction>
</comment>
<evidence type="ECO:0000313" key="11">
    <source>
        <dbReference type="Proteomes" id="UP000095237"/>
    </source>
</evidence>
<dbReference type="Pfam" id="PF00988">
    <property type="entry name" value="CPSase_sm_chain"/>
    <property type="match status" value="1"/>
</dbReference>
<evidence type="ECO:0000256" key="6">
    <source>
        <dbReference type="ARBA" id="ARBA00022962"/>
    </source>
</evidence>
<feature type="region of interest" description="CPSase" evidence="8">
    <location>
        <begin position="1"/>
        <end position="200"/>
    </location>
</feature>
<dbReference type="UniPathway" id="UPA00068">
    <property type="reaction ID" value="UER00171"/>
</dbReference>
<evidence type="ECO:0000256" key="1">
    <source>
        <dbReference type="ARBA" id="ARBA00005077"/>
    </source>
</evidence>
<evidence type="ECO:0000259" key="9">
    <source>
        <dbReference type="SMART" id="SM01097"/>
    </source>
</evidence>
<feature type="binding site" evidence="8">
    <location>
        <position position="248"/>
    </location>
    <ligand>
        <name>L-glutamine</name>
        <dbReference type="ChEBI" id="CHEBI:58359"/>
    </ligand>
</feature>
<dbReference type="CDD" id="cd01744">
    <property type="entry name" value="GATase1_CPSase"/>
    <property type="match status" value="1"/>
</dbReference>
<keyword evidence="8" id="KW-0665">Pyrimidine biosynthesis</keyword>
<gene>
    <name evidence="8" type="primary">carA</name>
    <name evidence="10" type="ORF">ATZ36_00775</name>
</gene>
<dbReference type="GO" id="GO:0004088">
    <property type="term" value="F:carbamoyl-phosphate synthase (glutamine-hydrolyzing) activity"/>
    <property type="evidence" value="ECO:0007669"/>
    <property type="project" value="UniProtKB-UniRule"/>
</dbReference>
<evidence type="ECO:0000256" key="7">
    <source>
        <dbReference type="ARBA" id="ARBA00048816"/>
    </source>
</evidence>